<reference evidence="1 2" key="1">
    <citation type="journal article" date="2020" name="Cell">
        <title>Large-Scale Comparative Analyses of Tick Genomes Elucidate Their Genetic Diversity and Vector Capacities.</title>
        <authorList>
            <consortium name="Tick Genome and Microbiome Consortium (TIGMIC)"/>
            <person name="Jia N."/>
            <person name="Wang J."/>
            <person name="Shi W."/>
            <person name="Du L."/>
            <person name="Sun Y."/>
            <person name="Zhan W."/>
            <person name="Jiang J.F."/>
            <person name="Wang Q."/>
            <person name="Zhang B."/>
            <person name="Ji P."/>
            <person name="Bell-Sakyi L."/>
            <person name="Cui X.M."/>
            <person name="Yuan T.T."/>
            <person name="Jiang B.G."/>
            <person name="Yang W.F."/>
            <person name="Lam T.T."/>
            <person name="Chang Q.C."/>
            <person name="Ding S.J."/>
            <person name="Wang X.J."/>
            <person name="Zhu J.G."/>
            <person name="Ruan X.D."/>
            <person name="Zhao L."/>
            <person name="Wei J.T."/>
            <person name="Ye R.Z."/>
            <person name="Que T.C."/>
            <person name="Du C.H."/>
            <person name="Zhou Y.H."/>
            <person name="Cheng J.X."/>
            <person name="Dai P.F."/>
            <person name="Guo W.B."/>
            <person name="Han X.H."/>
            <person name="Huang E.J."/>
            <person name="Li L.F."/>
            <person name="Wei W."/>
            <person name="Gao Y.C."/>
            <person name="Liu J.Z."/>
            <person name="Shao H.Z."/>
            <person name="Wang X."/>
            <person name="Wang C.C."/>
            <person name="Yang T.C."/>
            <person name="Huo Q.B."/>
            <person name="Li W."/>
            <person name="Chen H.Y."/>
            <person name="Chen S.E."/>
            <person name="Zhou L.G."/>
            <person name="Ni X.B."/>
            <person name="Tian J.H."/>
            <person name="Sheng Y."/>
            <person name="Liu T."/>
            <person name="Pan Y.S."/>
            <person name="Xia L.Y."/>
            <person name="Li J."/>
            <person name="Zhao F."/>
            <person name="Cao W.C."/>
        </authorList>
    </citation>
    <scope>NUCLEOTIDE SEQUENCE [LARGE SCALE GENOMIC DNA]</scope>
    <source>
        <strain evidence="1">Iper-2018</strain>
    </source>
</reference>
<sequence>MIHTNRPHAKCTVPSSGAPNDMLRVVHSHVDVFINESTSNCVCKELYQFLDVQLYPLNPPFDRPRNLLTSLWGVTCCPTDRMEERTLMFDVAVDEWFLMDNMGAYSLIGVAGFNGFGFPLVKYITTADKKPSVQRIVDSMVMRGGYGQVEEAIMARHPSGRITVADVGADETGLEA</sequence>
<organism evidence="1 2">
    <name type="scientific">Ixodes persulcatus</name>
    <name type="common">Taiga tick</name>
    <dbReference type="NCBI Taxonomy" id="34615"/>
    <lineage>
        <taxon>Eukaryota</taxon>
        <taxon>Metazoa</taxon>
        <taxon>Ecdysozoa</taxon>
        <taxon>Arthropoda</taxon>
        <taxon>Chelicerata</taxon>
        <taxon>Arachnida</taxon>
        <taxon>Acari</taxon>
        <taxon>Parasitiformes</taxon>
        <taxon>Ixodida</taxon>
        <taxon>Ixodoidea</taxon>
        <taxon>Ixodidae</taxon>
        <taxon>Ixodinae</taxon>
        <taxon>Ixodes</taxon>
    </lineage>
</organism>
<comment type="caution">
    <text evidence="1">The sequence shown here is derived from an EMBL/GenBank/DDBJ whole genome shotgun (WGS) entry which is preliminary data.</text>
</comment>
<proteinExistence type="predicted"/>
<accession>A0AC60NZE6</accession>
<evidence type="ECO:0000313" key="1">
    <source>
        <dbReference type="EMBL" id="KAG0412274.1"/>
    </source>
</evidence>
<name>A0AC60NZE6_IXOPE</name>
<evidence type="ECO:0000313" key="2">
    <source>
        <dbReference type="Proteomes" id="UP000805193"/>
    </source>
</evidence>
<dbReference type="Proteomes" id="UP000805193">
    <property type="component" value="Unassembled WGS sequence"/>
</dbReference>
<dbReference type="EMBL" id="JABSTQ010011363">
    <property type="protein sequence ID" value="KAG0412274.1"/>
    <property type="molecule type" value="Genomic_DNA"/>
</dbReference>
<gene>
    <name evidence="1" type="ORF">HPB47_010596</name>
</gene>
<keyword evidence="2" id="KW-1185">Reference proteome</keyword>
<protein>
    <submittedName>
        <fullName evidence="1">Uncharacterized protein</fullName>
    </submittedName>
</protein>